<organism evidence="1 2">
    <name type="scientific">Sinorhizobium psoraleae</name>
    <dbReference type="NCBI Taxonomy" id="520838"/>
    <lineage>
        <taxon>Bacteria</taxon>
        <taxon>Pseudomonadati</taxon>
        <taxon>Pseudomonadota</taxon>
        <taxon>Alphaproteobacteria</taxon>
        <taxon>Hyphomicrobiales</taxon>
        <taxon>Rhizobiaceae</taxon>
        <taxon>Sinorhizobium/Ensifer group</taxon>
        <taxon>Sinorhizobium</taxon>
    </lineage>
</organism>
<sequence length="338" mass="36870">MSAFYHFHWARKEHADCLVLVTTLAEFRQQDLIEIVDKDILSGNPYPEALVVIAPADAAPAMTDDLVGMIDADALIRLPRDTAIVLASFDAHGRVTAPASSVLQGSINLDDADFDSIIQSGTLHLVSSREAVLVAPHAHHFVHPRRRHSRAFFRTANTLIQGEEIGFLALALLPYLGDQDEKVWIDSSSIASLVYAAYALKGRLTQKTSSIQIQSFLSYDGLDQLSIQDPSRELVLISATASGSLPEIVAGKTKLPAERIITLFSTTRQPSGTIVFDARETIKELEPLMLETFEETQCPWCRDGSRVITFVGDQFLADAATISAYTLVEAAATPHSGP</sequence>
<dbReference type="RefSeq" id="WP_269285196.1">
    <property type="nucleotide sequence ID" value="NZ_JAPVOI010000005.1"/>
</dbReference>
<keyword evidence="2" id="KW-1185">Reference proteome</keyword>
<name>A0ABT4KNK9_9HYPH</name>
<comment type="caution">
    <text evidence="1">The sequence shown here is derived from an EMBL/GenBank/DDBJ whole genome shotgun (WGS) entry which is preliminary data.</text>
</comment>
<evidence type="ECO:0000313" key="2">
    <source>
        <dbReference type="Proteomes" id="UP001079430"/>
    </source>
</evidence>
<evidence type="ECO:0000313" key="1">
    <source>
        <dbReference type="EMBL" id="MCZ4093429.1"/>
    </source>
</evidence>
<reference evidence="1" key="1">
    <citation type="submission" date="2022-10" db="EMBL/GenBank/DDBJ databases">
        <title>Whole genome sequencing of three plant growth promoting bacteria isolated from Vachellia tortilis subsp. raddiana in Morocco.</title>
        <authorList>
            <person name="Hnini M."/>
            <person name="Zouagui R."/>
            <person name="Zouagui H."/>
            <person name="Chemao Elfihri M.-W."/>
            <person name="Ibrahimi A."/>
            <person name="Sbabou L."/>
            <person name="Aurag J."/>
        </authorList>
    </citation>
    <scope>NUCLEOTIDE SEQUENCE</scope>
    <source>
        <strain evidence="1">LMR678</strain>
    </source>
</reference>
<dbReference type="EMBL" id="JAPVOI010000005">
    <property type="protein sequence ID" value="MCZ4093429.1"/>
    <property type="molecule type" value="Genomic_DNA"/>
</dbReference>
<gene>
    <name evidence="1" type="ORF">O3W52_26690</name>
</gene>
<protein>
    <submittedName>
        <fullName evidence="1">Uncharacterized protein</fullName>
    </submittedName>
</protein>
<dbReference type="Proteomes" id="UP001079430">
    <property type="component" value="Unassembled WGS sequence"/>
</dbReference>
<accession>A0ABT4KNK9</accession>
<proteinExistence type="predicted"/>